<reference evidence="1 2" key="1">
    <citation type="journal article" date="2019" name="Int. J. Syst. Evol. Microbiol.">
        <title>The Global Catalogue of Microorganisms (GCM) 10K type strain sequencing project: providing services to taxonomists for standard genome sequencing and annotation.</title>
        <authorList>
            <consortium name="The Broad Institute Genomics Platform"/>
            <consortium name="The Broad Institute Genome Sequencing Center for Infectious Disease"/>
            <person name="Wu L."/>
            <person name="Ma J."/>
        </authorList>
    </citation>
    <scope>NUCLEOTIDE SEQUENCE [LARGE SCALE GENOMIC DNA]</scope>
    <source>
        <strain evidence="1 2">JCM 16330</strain>
    </source>
</reference>
<dbReference type="GO" id="GO:0016874">
    <property type="term" value="F:ligase activity"/>
    <property type="evidence" value="ECO:0007669"/>
    <property type="project" value="UniProtKB-KW"/>
</dbReference>
<organism evidence="1 2">
    <name type="scientific">Halarchaeum salinum</name>
    <dbReference type="NCBI Taxonomy" id="489912"/>
    <lineage>
        <taxon>Archaea</taxon>
        <taxon>Methanobacteriati</taxon>
        <taxon>Methanobacteriota</taxon>
        <taxon>Stenosarchaea group</taxon>
        <taxon>Halobacteria</taxon>
        <taxon>Halobacteriales</taxon>
        <taxon>Halobacteriaceae</taxon>
    </lineage>
</organism>
<dbReference type="SUPFAM" id="SSF55144">
    <property type="entry name" value="LigT-like"/>
    <property type="match status" value="1"/>
</dbReference>
<evidence type="ECO:0000313" key="1">
    <source>
        <dbReference type="EMBL" id="GAA0296256.1"/>
    </source>
</evidence>
<keyword evidence="2" id="KW-1185">Reference proteome</keyword>
<keyword evidence="1" id="KW-0436">Ligase</keyword>
<sequence length="170" mass="18949">MYSVGVPLPPVVRELFRELRPLLTGFERVRESRDATLVVKRLDAADRREYLRAAREAKAALRGAPAFEARISDVGVFENPARGPGPLVYLAVESPGLERVHRQLVADLGAVDGLEGDDYVPHVTLARDGDARAVERVRGHEFEPVTWTVSELEFYDARHGERIEAVRLPA</sequence>
<dbReference type="Proteomes" id="UP001500837">
    <property type="component" value="Unassembled WGS sequence"/>
</dbReference>
<proteinExistence type="predicted"/>
<dbReference type="Pfam" id="PF13563">
    <property type="entry name" value="2_5_RNA_ligase2"/>
    <property type="match status" value="1"/>
</dbReference>
<name>A0AAV3S4T4_9EURY</name>
<comment type="caution">
    <text evidence="1">The sequence shown here is derived from an EMBL/GenBank/DDBJ whole genome shotgun (WGS) entry which is preliminary data.</text>
</comment>
<accession>A0AAV3S4T4</accession>
<dbReference type="RefSeq" id="WP_211312945.1">
    <property type="nucleotide sequence ID" value="NZ_BAAABL010000034.1"/>
</dbReference>
<evidence type="ECO:0000313" key="2">
    <source>
        <dbReference type="Proteomes" id="UP001500837"/>
    </source>
</evidence>
<dbReference type="EMBL" id="BAAABL010000034">
    <property type="protein sequence ID" value="GAA0296256.1"/>
    <property type="molecule type" value="Genomic_DNA"/>
</dbReference>
<dbReference type="Gene3D" id="3.90.1140.10">
    <property type="entry name" value="Cyclic phosphodiesterase"/>
    <property type="match status" value="1"/>
</dbReference>
<protein>
    <submittedName>
        <fullName evidence="1">2'-5' RNA ligase family protein</fullName>
    </submittedName>
</protein>
<gene>
    <name evidence="1" type="ORF">GCM10009066_08430</name>
</gene>
<dbReference type="InterPro" id="IPR009097">
    <property type="entry name" value="Cyclic_Pdiesterase"/>
</dbReference>
<dbReference type="AlphaFoldDB" id="A0AAV3S4T4"/>